<keyword evidence="3" id="KW-1185">Reference proteome</keyword>
<dbReference type="EMBL" id="JAAATX020000010">
    <property type="protein sequence ID" value="MBU9699000.1"/>
    <property type="molecule type" value="Genomic_DNA"/>
</dbReference>
<comment type="caution">
    <text evidence="2">The sequence shown here is derived from an EMBL/GenBank/DDBJ whole genome shotgun (WGS) entry which is preliminary data.</text>
</comment>
<organism evidence="2 3">
    <name type="scientific">Paragemmobacter amnigenus</name>
    <dbReference type="NCBI Taxonomy" id="2852097"/>
    <lineage>
        <taxon>Bacteria</taxon>
        <taxon>Pseudomonadati</taxon>
        <taxon>Pseudomonadota</taxon>
        <taxon>Alphaproteobacteria</taxon>
        <taxon>Rhodobacterales</taxon>
        <taxon>Paracoccaceae</taxon>
        <taxon>Paragemmobacter</taxon>
    </lineage>
</organism>
<proteinExistence type="predicted"/>
<dbReference type="Proteomes" id="UP000731907">
    <property type="component" value="Unassembled WGS sequence"/>
</dbReference>
<keyword evidence="1" id="KW-0732">Signal</keyword>
<dbReference type="RefSeq" id="WP_161763106.1">
    <property type="nucleotide sequence ID" value="NZ_JAAATX020000010.1"/>
</dbReference>
<accession>A0ABS6J9F1</accession>
<protein>
    <submittedName>
        <fullName evidence="2">Uncharacterized protein</fullName>
    </submittedName>
</protein>
<sequence length="271" mass="27739">MICSKGEAMRGIGAVLAVLIAAGAAGAQEVIDTPSGPAVIEKAGDLDHVLRIAGTSFPIEGMMLVAFGEKVGNLVLVGQYTGGSGCPAFFAWLDTTPGKVRLTETFGTCSEAYEITTDAETVTVTMPGAPGQGRSAFVWDGKGRVVEQRLGMEATGLGPEAGVEPWVGRSPYELVTAPEWAGVFTALMGGEALARVQAGIALGNALERQGEWLAGQGCQPHMCDAVAAAVAVHAGDGRVVVALWEQGAGAQVWGDASAGFPPAVAEVMARR</sequence>
<name>A0ABS6J9F1_9RHOB</name>
<evidence type="ECO:0000313" key="3">
    <source>
        <dbReference type="Proteomes" id="UP000731907"/>
    </source>
</evidence>
<feature type="chain" id="PRO_5046739550" evidence="1">
    <location>
        <begin position="28"/>
        <end position="271"/>
    </location>
</feature>
<gene>
    <name evidence="2" type="ORF">GU927_014210</name>
</gene>
<evidence type="ECO:0000313" key="2">
    <source>
        <dbReference type="EMBL" id="MBU9699000.1"/>
    </source>
</evidence>
<feature type="signal peptide" evidence="1">
    <location>
        <begin position="1"/>
        <end position="27"/>
    </location>
</feature>
<evidence type="ECO:0000256" key="1">
    <source>
        <dbReference type="SAM" id="SignalP"/>
    </source>
</evidence>
<reference evidence="2 3" key="1">
    <citation type="submission" date="2021-06" db="EMBL/GenBank/DDBJ databases">
        <title>Rhodobacteraceae bacterium strain HSP-20.</title>
        <authorList>
            <person name="Chen W.-M."/>
        </authorList>
    </citation>
    <scope>NUCLEOTIDE SEQUENCE [LARGE SCALE GENOMIC DNA]</scope>
    <source>
        <strain evidence="2 3">HSP-20</strain>
    </source>
</reference>